<dbReference type="InterPro" id="IPR012349">
    <property type="entry name" value="Split_barrel_FMN-bd"/>
</dbReference>
<dbReference type="AlphaFoldDB" id="A0AAE3FVD5"/>
<organism evidence="1 2">
    <name type="scientific">Natranaeroarchaeum aerophilus</name>
    <dbReference type="NCBI Taxonomy" id="2917711"/>
    <lineage>
        <taxon>Archaea</taxon>
        <taxon>Methanobacteriati</taxon>
        <taxon>Methanobacteriota</taxon>
        <taxon>Stenosarchaea group</taxon>
        <taxon>Halobacteria</taxon>
        <taxon>Halobacteriales</taxon>
        <taxon>Natronoarchaeaceae</taxon>
        <taxon>Natranaeroarchaeum</taxon>
    </lineage>
</organism>
<dbReference type="SUPFAM" id="SSF50475">
    <property type="entry name" value="FMN-binding split barrel"/>
    <property type="match status" value="1"/>
</dbReference>
<reference evidence="1 2" key="1">
    <citation type="journal article" date="2022" name="Syst. Appl. Microbiol.">
        <title>Natronocalculus amylovorans gen. nov., sp. nov., and Natranaeroarchaeum aerophilus sp. nov., dominant culturable amylolytic natronoarchaea from hypersaline soda lakes in southwestern Siberia.</title>
        <authorList>
            <person name="Sorokin D.Y."/>
            <person name="Elcheninov A.G."/>
            <person name="Khizhniak T.V."/>
            <person name="Koenen M."/>
            <person name="Bale N.J."/>
            <person name="Damste J.S.S."/>
            <person name="Kublanov I.V."/>
        </authorList>
    </citation>
    <scope>NUCLEOTIDE SEQUENCE [LARGE SCALE GENOMIC DNA]</scope>
    <source>
        <strain evidence="1 2">AArc-St1-1</strain>
    </source>
</reference>
<name>A0AAE3FVD5_9EURY</name>
<keyword evidence="2" id="KW-1185">Reference proteome</keyword>
<evidence type="ECO:0000313" key="1">
    <source>
        <dbReference type="EMBL" id="MCL9815299.1"/>
    </source>
</evidence>
<evidence type="ECO:0008006" key="3">
    <source>
        <dbReference type="Google" id="ProtNLM"/>
    </source>
</evidence>
<gene>
    <name evidence="1" type="ORF">AArcSt11_16745</name>
</gene>
<dbReference type="EMBL" id="JAKRVY010000023">
    <property type="protein sequence ID" value="MCL9815299.1"/>
    <property type="molecule type" value="Genomic_DNA"/>
</dbReference>
<dbReference type="Proteomes" id="UP001202674">
    <property type="component" value="Unassembled WGS sequence"/>
</dbReference>
<dbReference type="RefSeq" id="WP_250598835.1">
    <property type="nucleotide sequence ID" value="NZ_JAKRVY010000023.1"/>
</dbReference>
<proteinExistence type="predicted"/>
<comment type="caution">
    <text evidence="1">The sequence shown here is derived from an EMBL/GenBank/DDBJ whole genome shotgun (WGS) entry which is preliminary data.</text>
</comment>
<evidence type="ECO:0000313" key="2">
    <source>
        <dbReference type="Proteomes" id="UP001202674"/>
    </source>
</evidence>
<dbReference type="Gene3D" id="2.30.110.10">
    <property type="entry name" value="Electron Transport, Fmn-binding Protein, Chain A"/>
    <property type="match status" value="1"/>
</dbReference>
<accession>A0AAE3FVD5</accession>
<protein>
    <recommendedName>
        <fullName evidence="3">Pyridoxamine 5'-phosphate oxidase family protein</fullName>
    </recommendedName>
</protein>
<sequence length="56" mass="6252">MTEQTATTMDSIEIREFLQDQRTGVLALAKASDAYAVPVSFFYGESRRKPRALARG</sequence>